<sequence>MDNKGPVDVRIIVEGASDVESVSRALQKVSLGAKYHITVSSIVPTTSLEIAMKAVEGADIVLIATDVDQTGRELADKFREALKGIVGHIERMKLPYGHDVEYLDPELIREEIENAIIRAGLHTISGVKDLRDMEHALNECNGKLEELSSENSALKEENKRLRDEIETERATLNSLKDELMGVREKLRALEEQYSELKTRFSEIEEKNLLETFSIRELWNEAFDEDPGDLERIYFVTDHIKPDGIIMGQGSIAAPSRDDAIEWLRIIKSALVFVEKDDESPE</sequence>
<dbReference type="Gene3D" id="1.20.5.1700">
    <property type="match status" value="1"/>
</dbReference>
<dbReference type="SUPFAM" id="SSF110455">
    <property type="entry name" value="Toprim domain"/>
    <property type="match status" value="1"/>
</dbReference>
<organism evidence="3">
    <name type="scientific">Methanothermobacter wolfeii</name>
    <name type="common">Methanobacterium wolfei</name>
    <dbReference type="NCBI Taxonomy" id="145261"/>
    <lineage>
        <taxon>Archaea</taxon>
        <taxon>Methanobacteriati</taxon>
        <taxon>Methanobacteriota</taxon>
        <taxon>Methanomada group</taxon>
        <taxon>Methanobacteria</taxon>
        <taxon>Methanobacteriales</taxon>
        <taxon>Methanobacteriaceae</taxon>
        <taxon>Methanothermobacter</taxon>
    </lineage>
</organism>
<dbReference type="EMBL" id="CP104550">
    <property type="protein sequence ID" value="UXH30947.1"/>
    <property type="molecule type" value="Genomic_DNA"/>
</dbReference>
<accession>A0A9E7RSX5</accession>
<dbReference type="PROSITE" id="PS50880">
    <property type="entry name" value="TOPRIM"/>
    <property type="match status" value="1"/>
</dbReference>
<dbReference type="SUPFAM" id="SSF90257">
    <property type="entry name" value="Myosin rod fragments"/>
    <property type="match status" value="1"/>
</dbReference>
<feature type="domain" description="Toprim" evidence="2">
    <location>
        <begin position="8"/>
        <end position="95"/>
    </location>
</feature>
<name>A0A9E7RSX5_METWO</name>
<gene>
    <name evidence="3" type="ORF">N5910_05205</name>
</gene>
<dbReference type="InterPro" id="IPR034141">
    <property type="entry name" value="TOPRIM_RNase_M5-like"/>
</dbReference>
<dbReference type="Gene3D" id="3.40.1360.10">
    <property type="match status" value="1"/>
</dbReference>
<dbReference type="Proteomes" id="UP001065373">
    <property type="component" value="Chromosome"/>
</dbReference>
<protein>
    <submittedName>
        <fullName evidence="3">Toprim domain-containing protein</fullName>
    </submittedName>
</protein>
<dbReference type="SMART" id="SM00493">
    <property type="entry name" value="TOPRIM"/>
    <property type="match status" value="1"/>
</dbReference>
<dbReference type="PIRSF" id="PIRSF016662">
    <property type="entry name" value="UCP016662_Toprim"/>
    <property type="match status" value="1"/>
</dbReference>
<dbReference type="CDD" id="cd01027">
    <property type="entry name" value="TOPRIM_RNase_M5_like"/>
    <property type="match status" value="1"/>
</dbReference>
<evidence type="ECO:0000313" key="3">
    <source>
        <dbReference type="EMBL" id="UXH30947.1"/>
    </source>
</evidence>
<dbReference type="AlphaFoldDB" id="A0A9E7RSX5"/>
<evidence type="ECO:0000259" key="2">
    <source>
        <dbReference type="PROSITE" id="PS50880"/>
    </source>
</evidence>
<dbReference type="InterPro" id="IPR014481">
    <property type="entry name" value="UCP016662_toprim"/>
</dbReference>
<keyword evidence="1" id="KW-0175">Coiled coil</keyword>
<dbReference type="GeneID" id="75106627"/>
<dbReference type="GeneID" id="58978656"/>
<dbReference type="KEGG" id="mwo:MWSIV6_1019"/>
<dbReference type="InterPro" id="IPR006171">
    <property type="entry name" value="TOPRIM_dom"/>
</dbReference>
<dbReference type="RefSeq" id="WP_074359023.1">
    <property type="nucleotide sequence ID" value="NZ_CP104550.1"/>
</dbReference>
<dbReference type="Pfam" id="PF01751">
    <property type="entry name" value="Toprim"/>
    <property type="match status" value="1"/>
</dbReference>
<feature type="coiled-coil region" evidence="1">
    <location>
        <begin position="130"/>
        <end position="206"/>
    </location>
</feature>
<evidence type="ECO:0000256" key="1">
    <source>
        <dbReference type="SAM" id="Coils"/>
    </source>
</evidence>
<reference evidence="3" key="1">
    <citation type="submission" date="2022-09" db="EMBL/GenBank/DDBJ databases">
        <title>Characterization of three MwoI isoschizomers from sequenced genome and metagenomes.</title>
        <authorList>
            <person name="Fomenkov A."/>
            <person name="Xu S.Y."/>
            <person name="Roberts R.J."/>
        </authorList>
    </citation>
    <scope>NUCLEOTIDE SEQUENCE</scope>
    <source>
        <strain evidence="3">DSM 2970</strain>
    </source>
</reference>
<proteinExistence type="predicted"/>